<dbReference type="EMBL" id="JACNJZ010000041">
    <property type="protein sequence ID" value="MBC8316585.1"/>
    <property type="molecule type" value="Genomic_DNA"/>
</dbReference>
<accession>A0A8J6NC45</accession>
<name>A0A8J6NC45_9BACT</name>
<organism evidence="1 2">
    <name type="scientific">Candidatus Desulfobia pelagia</name>
    <dbReference type="NCBI Taxonomy" id="2841692"/>
    <lineage>
        <taxon>Bacteria</taxon>
        <taxon>Pseudomonadati</taxon>
        <taxon>Thermodesulfobacteriota</taxon>
        <taxon>Desulfobulbia</taxon>
        <taxon>Desulfobulbales</taxon>
        <taxon>Desulfobulbaceae</taxon>
        <taxon>Candidatus Desulfobia</taxon>
    </lineage>
</organism>
<reference evidence="1 2" key="1">
    <citation type="submission" date="2020-08" db="EMBL/GenBank/DDBJ databases">
        <title>Bridging the membrane lipid divide: bacteria of the FCB group superphylum have the potential to synthesize archaeal ether lipids.</title>
        <authorList>
            <person name="Villanueva L."/>
            <person name="Von Meijenfeldt F.A.B."/>
            <person name="Westbye A.B."/>
            <person name="Yadav S."/>
            <person name="Hopmans E.C."/>
            <person name="Dutilh B.E."/>
            <person name="Sinninghe Damste J.S."/>
        </authorList>
    </citation>
    <scope>NUCLEOTIDE SEQUENCE [LARGE SCALE GENOMIC DNA]</scope>
    <source>
        <strain evidence="1">NIOZ-UU47</strain>
    </source>
</reference>
<gene>
    <name evidence="1" type="ORF">H8E41_01675</name>
</gene>
<proteinExistence type="predicted"/>
<sequence>MTQLTALYFPETDVSTETVTQELLLFEKIFFYQAVEGDETASSATGENLCSGYPPVPFGKDLDRFKTLLRDLKGHEDEFYGGQLSSMHSSENRGEKTVTGLITSITGTKESTENEKKAYEALWQSRLLLKLAEIMTKEEQELQDELTALSRKEELLFDTLKGDQELAKTLTPPTSHPKTPPVRPEIILKAWGHLFLADTQETPWVLTTADPEYGEILFETSESLSQQRPLRLCRIPLPDTTGMDSDTYITNRNNFRKEGKETLEVFGNLLEKTAQQGQQDNTIKDWAGMAADLTRLLATSDTWDQSSMRPPTSPQPHLELYLCSHPLHTLIAHFCRFKGEINSKNQPAHAIIAVKSSKKIQCG</sequence>
<comment type="caution">
    <text evidence="1">The sequence shown here is derived from an EMBL/GenBank/DDBJ whole genome shotgun (WGS) entry which is preliminary data.</text>
</comment>
<evidence type="ECO:0000313" key="1">
    <source>
        <dbReference type="EMBL" id="MBC8316585.1"/>
    </source>
</evidence>
<dbReference type="Proteomes" id="UP000614424">
    <property type="component" value="Unassembled WGS sequence"/>
</dbReference>
<evidence type="ECO:0000313" key="2">
    <source>
        <dbReference type="Proteomes" id="UP000614424"/>
    </source>
</evidence>
<protein>
    <submittedName>
        <fullName evidence="1">Uncharacterized protein</fullName>
    </submittedName>
</protein>
<dbReference type="AlphaFoldDB" id="A0A8J6NC45"/>